<dbReference type="AlphaFoldDB" id="A0AAV1PBY0"/>
<dbReference type="GO" id="GO:0050080">
    <property type="term" value="F:malonyl-CoA decarboxylase activity"/>
    <property type="evidence" value="ECO:0007669"/>
    <property type="project" value="InterPro"/>
</dbReference>
<dbReference type="InterPro" id="IPR038917">
    <property type="entry name" value="Malonyl_CoA_deC"/>
</dbReference>
<keyword evidence="3" id="KW-1185">Reference proteome</keyword>
<dbReference type="Gene3D" id="3.40.630.150">
    <property type="entry name" value="Malonyl-CoA decarboxylase, catalytic domain"/>
    <property type="match status" value="1"/>
</dbReference>
<name>A0AAV1PBY0_SCOSC</name>
<evidence type="ECO:0000313" key="2">
    <source>
        <dbReference type="EMBL" id="CAK6969206.1"/>
    </source>
</evidence>
<dbReference type="InterPro" id="IPR038351">
    <property type="entry name" value="MCD_N_sf"/>
</dbReference>
<dbReference type="PANTHER" id="PTHR28641">
    <property type="match status" value="1"/>
</dbReference>
<gene>
    <name evidence="2" type="ORF">FSCOSCO3_A026889</name>
</gene>
<dbReference type="Pfam" id="PF05292">
    <property type="entry name" value="MCD"/>
    <property type="match status" value="1"/>
</dbReference>
<reference evidence="2 3" key="1">
    <citation type="submission" date="2024-01" db="EMBL/GenBank/DDBJ databases">
        <authorList>
            <person name="Alioto T."/>
            <person name="Alioto T."/>
            <person name="Gomez Garrido J."/>
        </authorList>
    </citation>
    <scope>NUCLEOTIDE SEQUENCE [LARGE SCALE GENOMIC DNA]</scope>
</reference>
<dbReference type="EMBL" id="CAWUFR010000132">
    <property type="protein sequence ID" value="CAK6969206.1"/>
    <property type="molecule type" value="Genomic_DNA"/>
</dbReference>
<dbReference type="PANTHER" id="PTHR28641:SF1">
    <property type="entry name" value="MALONYL-COA DECARBOXYLASE, MITOCHONDRIAL"/>
    <property type="match status" value="1"/>
</dbReference>
<evidence type="ECO:0000313" key="3">
    <source>
        <dbReference type="Proteomes" id="UP001314229"/>
    </source>
</evidence>
<dbReference type="GO" id="GO:0006633">
    <property type="term" value="P:fatty acid biosynthetic process"/>
    <property type="evidence" value="ECO:0007669"/>
    <property type="project" value="InterPro"/>
</dbReference>
<evidence type="ECO:0000259" key="1">
    <source>
        <dbReference type="Pfam" id="PF05292"/>
    </source>
</evidence>
<dbReference type="GO" id="GO:0005759">
    <property type="term" value="C:mitochondrial matrix"/>
    <property type="evidence" value="ECO:0007669"/>
    <property type="project" value="TreeGrafter"/>
</dbReference>
<dbReference type="GO" id="GO:2001294">
    <property type="term" value="P:malonyl-CoA catabolic process"/>
    <property type="evidence" value="ECO:0007669"/>
    <property type="project" value="TreeGrafter"/>
</dbReference>
<proteinExistence type="predicted"/>
<dbReference type="GO" id="GO:0006085">
    <property type="term" value="P:acetyl-CoA biosynthetic process"/>
    <property type="evidence" value="ECO:0007669"/>
    <property type="project" value="TreeGrafter"/>
</dbReference>
<dbReference type="InterPro" id="IPR042303">
    <property type="entry name" value="Malonyl_CoA_deC_C_sf"/>
</dbReference>
<dbReference type="FunFam" id="3.40.630.150:FF:000001">
    <property type="entry name" value="Malonyl-CoA decarboxylase, mitochondrial"/>
    <property type="match status" value="1"/>
</dbReference>
<feature type="domain" description="Malonyl-CoA decarboxylase C-terminal" evidence="1">
    <location>
        <begin position="138"/>
        <end position="408"/>
    </location>
</feature>
<dbReference type="InterPro" id="IPR007956">
    <property type="entry name" value="Malonyl_CoA_deC_C"/>
</dbReference>
<accession>A0AAV1PBY0</accession>
<comment type="caution">
    <text evidence="2">The sequence shown here is derived from an EMBL/GenBank/DDBJ whole genome shotgun (WGS) entry which is preliminary data.</text>
</comment>
<protein>
    <submittedName>
        <fullName evidence="2">Malonyl-CoA decarboxylase, mitochondrial</fullName>
    </submittedName>
</protein>
<dbReference type="Proteomes" id="UP001314229">
    <property type="component" value="Unassembled WGS sequence"/>
</dbReference>
<dbReference type="GO" id="GO:0005782">
    <property type="term" value="C:peroxisomal matrix"/>
    <property type="evidence" value="ECO:0007669"/>
    <property type="project" value="TreeGrafter"/>
</dbReference>
<organism evidence="2 3">
    <name type="scientific">Scomber scombrus</name>
    <name type="common">Atlantic mackerel</name>
    <name type="synonym">Scomber vernalis</name>
    <dbReference type="NCBI Taxonomy" id="13677"/>
    <lineage>
        <taxon>Eukaryota</taxon>
        <taxon>Metazoa</taxon>
        <taxon>Chordata</taxon>
        <taxon>Craniata</taxon>
        <taxon>Vertebrata</taxon>
        <taxon>Euteleostomi</taxon>
        <taxon>Actinopterygii</taxon>
        <taxon>Neopterygii</taxon>
        <taxon>Teleostei</taxon>
        <taxon>Neoteleostei</taxon>
        <taxon>Acanthomorphata</taxon>
        <taxon>Pelagiaria</taxon>
        <taxon>Scombriformes</taxon>
        <taxon>Scombridae</taxon>
        <taxon>Scomber</taxon>
    </lineage>
</organism>
<sequence length="445" mass="50338">MISHPVICALRNSVRCWRQRAVIKAAVEASDLCGWRCYSTSHHRGVTGMEAILSRVVTPLPTYETRDKFPPPPESNSVEFMHFYKSLDKEDKLGCLTKLSHDFGVDHKSASELAVKLLDTQDLNGTLKSLLSEWFSVGLLRLERITWQSPCEILQKISQYEAVHPVRNWTDLKRRVGPYRRCYAFTHAAMPGEPLVVLHVALTEDIADNIQSIVREIATPTPCFEEDVNKVNSAIFYSISSTQAGLQGVELGNYLIKKVVRELQSEFPHMAQFSSLSPIPGFSSWLQGLLSQYRKEGRGSDLLSEQEWREVEQATDSEPGTPAVDALRKLISTSEWTRSERLSSVLEPVLMRLCAWYLYGEKRRGYALNPVANFHLQNGATMWRLNWNADTSPRGVANSCGIMVNYRYFLNETSTNSALYLQNKVITATEQVLGLVSQFQKNSKL</sequence>
<dbReference type="Gene3D" id="1.20.140.90">
    <property type="entry name" value="Malonyl-CoA decarboxylase, oligemerization domain"/>
    <property type="match status" value="1"/>
</dbReference>